<evidence type="ECO:0000259" key="4">
    <source>
        <dbReference type="Pfam" id="PF00149"/>
    </source>
</evidence>
<evidence type="ECO:0000313" key="5">
    <source>
        <dbReference type="EMBL" id="CAI0423680.1"/>
    </source>
</evidence>
<dbReference type="PANTHER" id="PTHR22953">
    <property type="entry name" value="ACID PHOSPHATASE RELATED"/>
    <property type="match status" value="1"/>
</dbReference>
<dbReference type="SUPFAM" id="SSF56300">
    <property type="entry name" value="Metallo-dependent phosphatases"/>
    <property type="match status" value="1"/>
</dbReference>
<sequence>MVTQGNHDMESYLVDEAESFMAYNARWLMPHKQSGSTSNLYYSFDVAGGVHIIMLGSCTEFELGSDQYKWLVADLDAIDRKATPWVIVSVHMPWYNTNYGHQGDGEGMRLAMEELLYRARVDVVFAGHVHAYERFVSLY</sequence>
<dbReference type="InterPro" id="IPR004843">
    <property type="entry name" value="Calcineurin-like_PHP"/>
</dbReference>
<evidence type="ECO:0000313" key="6">
    <source>
        <dbReference type="Proteomes" id="UP001154282"/>
    </source>
</evidence>
<gene>
    <name evidence="5" type="ORF">LITE_LOCUS19608</name>
</gene>
<proteinExistence type="predicted"/>
<dbReference type="Pfam" id="PF00149">
    <property type="entry name" value="Metallophos"/>
    <property type="match status" value="1"/>
</dbReference>
<dbReference type="Gene3D" id="3.60.21.10">
    <property type="match status" value="1"/>
</dbReference>
<comment type="caution">
    <text evidence="5">The sequence shown here is derived from an EMBL/GenBank/DDBJ whole genome shotgun (WGS) entry which is preliminary data.</text>
</comment>
<protein>
    <recommendedName>
        <fullName evidence="2">acid phosphatase</fullName>
        <ecNumber evidence="2">3.1.3.2</ecNumber>
    </recommendedName>
</protein>
<accession>A0AAV0KNC3</accession>
<dbReference type="EMBL" id="CAMGYJ010000005">
    <property type="protein sequence ID" value="CAI0423680.1"/>
    <property type="molecule type" value="Genomic_DNA"/>
</dbReference>
<reference evidence="5" key="1">
    <citation type="submission" date="2022-08" db="EMBL/GenBank/DDBJ databases">
        <authorList>
            <person name="Gutierrez-Valencia J."/>
        </authorList>
    </citation>
    <scope>NUCLEOTIDE SEQUENCE</scope>
</reference>
<keyword evidence="6" id="KW-1185">Reference proteome</keyword>
<keyword evidence="3" id="KW-0732">Signal</keyword>
<dbReference type="Proteomes" id="UP001154282">
    <property type="component" value="Unassembled WGS sequence"/>
</dbReference>
<dbReference type="EC" id="3.1.3.2" evidence="2"/>
<name>A0AAV0KNC3_9ROSI</name>
<comment type="catalytic activity">
    <reaction evidence="1">
        <text>a phosphate monoester + H2O = an alcohol + phosphate</text>
        <dbReference type="Rhea" id="RHEA:15017"/>
        <dbReference type="ChEBI" id="CHEBI:15377"/>
        <dbReference type="ChEBI" id="CHEBI:30879"/>
        <dbReference type="ChEBI" id="CHEBI:43474"/>
        <dbReference type="ChEBI" id="CHEBI:67140"/>
        <dbReference type="EC" id="3.1.3.2"/>
    </reaction>
</comment>
<evidence type="ECO:0000256" key="1">
    <source>
        <dbReference type="ARBA" id="ARBA00000032"/>
    </source>
</evidence>
<feature type="domain" description="Calcineurin-like phosphoesterase" evidence="4">
    <location>
        <begin position="2"/>
        <end position="132"/>
    </location>
</feature>
<evidence type="ECO:0000256" key="3">
    <source>
        <dbReference type="ARBA" id="ARBA00022729"/>
    </source>
</evidence>
<dbReference type="InterPro" id="IPR039331">
    <property type="entry name" value="PAPs-like"/>
</dbReference>
<dbReference type="InterPro" id="IPR029052">
    <property type="entry name" value="Metallo-depent_PP-like"/>
</dbReference>
<dbReference type="PANTHER" id="PTHR22953:SF7">
    <property type="entry name" value="PURPLE ACID PHOSPHATASE 22"/>
    <property type="match status" value="1"/>
</dbReference>
<organism evidence="5 6">
    <name type="scientific">Linum tenue</name>
    <dbReference type="NCBI Taxonomy" id="586396"/>
    <lineage>
        <taxon>Eukaryota</taxon>
        <taxon>Viridiplantae</taxon>
        <taxon>Streptophyta</taxon>
        <taxon>Embryophyta</taxon>
        <taxon>Tracheophyta</taxon>
        <taxon>Spermatophyta</taxon>
        <taxon>Magnoliopsida</taxon>
        <taxon>eudicotyledons</taxon>
        <taxon>Gunneridae</taxon>
        <taxon>Pentapetalae</taxon>
        <taxon>rosids</taxon>
        <taxon>fabids</taxon>
        <taxon>Malpighiales</taxon>
        <taxon>Linaceae</taxon>
        <taxon>Linum</taxon>
    </lineage>
</organism>
<evidence type="ECO:0000256" key="2">
    <source>
        <dbReference type="ARBA" id="ARBA00012646"/>
    </source>
</evidence>
<dbReference type="GO" id="GO:0003993">
    <property type="term" value="F:acid phosphatase activity"/>
    <property type="evidence" value="ECO:0007669"/>
    <property type="project" value="UniProtKB-EC"/>
</dbReference>
<dbReference type="AlphaFoldDB" id="A0AAV0KNC3"/>